<protein>
    <submittedName>
        <fullName evidence="2">Uncharacterized protein</fullName>
    </submittedName>
</protein>
<evidence type="ECO:0000313" key="2">
    <source>
        <dbReference type="EMBL" id="MED6290595.1"/>
    </source>
</evidence>
<feature type="compositionally biased region" description="Basic and acidic residues" evidence="1">
    <location>
        <begin position="49"/>
        <end position="58"/>
    </location>
</feature>
<evidence type="ECO:0000313" key="3">
    <source>
        <dbReference type="Proteomes" id="UP001352852"/>
    </source>
</evidence>
<dbReference type="EMBL" id="JAHUTJ010066687">
    <property type="protein sequence ID" value="MED6290595.1"/>
    <property type="molecule type" value="Genomic_DNA"/>
</dbReference>
<feature type="compositionally biased region" description="Low complexity" evidence="1">
    <location>
        <begin position="59"/>
        <end position="76"/>
    </location>
</feature>
<reference evidence="2 3" key="1">
    <citation type="submission" date="2021-06" db="EMBL/GenBank/DDBJ databases">
        <authorList>
            <person name="Palmer J.M."/>
        </authorList>
    </citation>
    <scope>NUCLEOTIDE SEQUENCE [LARGE SCALE GENOMIC DNA]</scope>
    <source>
        <strain evidence="2 3">CL_MEX2019</strain>
        <tissue evidence="2">Muscle</tissue>
    </source>
</reference>
<sequence length="76" mass="8510">MLWGYFLPAGKGEARSGGEERLTDRGRSMTFIPRAQTFPSFLSDEPEQEERIHLHQEEAPSPSSGCESSCSLRPLQ</sequence>
<evidence type="ECO:0000256" key="1">
    <source>
        <dbReference type="SAM" id="MobiDB-lite"/>
    </source>
</evidence>
<feature type="region of interest" description="Disordered" evidence="1">
    <location>
        <begin position="37"/>
        <end position="76"/>
    </location>
</feature>
<keyword evidence="3" id="KW-1185">Reference proteome</keyword>
<accession>A0ABU7EWW9</accession>
<comment type="caution">
    <text evidence="2">The sequence shown here is derived from an EMBL/GenBank/DDBJ whole genome shotgun (WGS) entry which is preliminary data.</text>
</comment>
<name>A0ABU7EWW9_9TELE</name>
<proteinExistence type="predicted"/>
<organism evidence="2 3">
    <name type="scientific">Characodon lateralis</name>
    <dbReference type="NCBI Taxonomy" id="208331"/>
    <lineage>
        <taxon>Eukaryota</taxon>
        <taxon>Metazoa</taxon>
        <taxon>Chordata</taxon>
        <taxon>Craniata</taxon>
        <taxon>Vertebrata</taxon>
        <taxon>Euteleostomi</taxon>
        <taxon>Actinopterygii</taxon>
        <taxon>Neopterygii</taxon>
        <taxon>Teleostei</taxon>
        <taxon>Neoteleostei</taxon>
        <taxon>Acanthomorphata</taxon>
        <taxon>Ovalentaria</taxon>
        <taxon>Atherinomorphae</taxon>
        <taxon>Cyprinodontiformes</taxon>
        <taxon>Goodeidae</taxon>
        <taxon>Characodon</taxon>
    </lineage>
</organism>
<dbReference type="Proteomes" id="UP001352852">
    <property type="component" value="Unassembled WGS sequence"/>
</dbReference>
<gene>
    <name evidence="2" type="ORF">CHARACLAT_014688</name>
</gene>